<evidence type="ECO:0000256" key="1">
    <source>
        <dbReference type="ARBA" id="ARBA00004651"/>
    </source>
</evidence>
<accession>A0A2S6IMA9</accession>
<dbReference type="PANTHER" id="PTHR36115:SF6">
    <property type="entry name" value="PROLINE-RICH ANTIGEN HOMOLOG"/>
    <property type="match status" value="1"/>
</dbReference>
<dbReference type="InterPro" id="IPR016795">
    <property type="entry name" value="UCP021697"/>
</dbReference>
<dbReference type="EMBL" id="PTJD01000006">
    <property type="protein sequence ID" value="PPK95338.1"/>
    <property type="molecule type" value="Genomic_DNA"/>
</dbReference>
<dbReference type="InterPro" id="IPR010432">
    <property type="entry name" value="RDD"/>
</dbReference>
<keyword evidence="4 7" id="KW-1133">Transmembrane helix</keyword>
<feature type="transmembrane region" description="Helical" evidence="7">
    <location>
        <begin position="67"/>
        <end position="92"/>
    </location>
</feature>
<dbReference type="AlphaFoldDB" id="A0A2S6IMA9"/>
<comment type="caution">
    <text evidence="9">The sequence shown here is derived from an EMBL/GenBank/DDBJ whole genome shotgun (WGS) entry which is preliminary data.</text>
</comment>
<sequence length="141" mass="14546">MPRAARVPAPQPDSHPGAGLGLPAEGPGSIGGWGRRIVGLCIDWAVASVIAHAFVNATLGRELGPLAVFALMHVVLVGTTGFTIGHFLAGLVVRRADGGFVGPLRALLRTALLCLVIPAVVSDPDQRGLHDRAAGTVIVRR</sequence>
<organism evidence="9 10">
    <name type="scientific">Kineococcus xinjiangensis</name>
    <dbReference type="NCBI Taxonomy" id="512762"/>
    <lineage>
        <taxon>Bacteria</taxon>
        <taxon>Bacillati</taxon>
        <taxon>Actinomycetota</taxon>
        <taxon>Actinomycetes</taxon>
        <taxon>Kineosporiales</taxon>
        <taxon>Kineosporiaceae</taxon>
        <taxon>Kineococcus</taxon>
    </lineage>
</organism>
<evidence type="ECO:0000256" key="6">
    <source>
        <dbReference type="SAM" id="MobiDB-lite"/>
    </source>
</evidence>
<dbReference type="PANTHER" id="PTHR36115">
    <property type="entry name" value="PROLINE-RICH ANTIGEN HOMOLOG-RELATED"/>
    <property type="match status" value="1"/>
</dbReference>
<feature type="transmembrane region" description="Helical" evidence="7">
    <location>
        <begin position="37"/>
        <end position="55"/>
    </location>
</feature>
<dbReference type="InterPro" id="IPR051791">
    <property type="entry name" value="Pra-immunoreactive"/>
</dbReference>
<keyword evidence="3 7" id="KW-0812">Transmembrane</keyword>
<evidence type="ECO:0000256" key="3">
    <source>
        <dbReference type="ARBA" id="ARBA00022692"/>
    </source>
</evidence>
<dbReference type="PIRSF" id="PIRSF021697">
    <property type="entry name" value="UCP021697"/>
    <property type="match status" value="1"/>
</dbReference>
<protein>
    <submittedName>
        <fullName evidence="9">RDD family protein</fullName>
    </submittedName>
</protein>
<keyword evidence="5 7" id="KW-0472">Membrane</keyword>
<dbReference type="Pfam" id="PF06271">
    <property type="entry name" value="RDD"/>
    <property type="match status" value="1"/>
</dbReference>
<evidence type="ECO:0000256" key="7">
    <source>
        <dbReference type="SAM" id="Phobius"/>
    </source>
</evidence>
<evidence type="ECO:0000259" key="8">
    <source>
        <dbReference type="Pfam" id="PF06271"/>
    </source>
</evidence>
<dbReference type="OrthoDB" id="5187110at2"/>
<keyword evidence="10" id="KW-1185">Reference proteome</keyword>
<dbReference type="GO" id="GO:0005886">
    <property type="term" value="C:plasma membrane"/>
    <property type="evidence" value="ECO:0007669"/>
    <property type="project" value="UniProtKB-SubCell"/>
</dbReference>
<feature type="domain" description="RDD" evidence="8">
    <location>
        <begin position="31"/>
        <end position="135"/>
    </location>
</feature>
<evidence type="ECO:0000313" key="9">
    <source>
        <dbReference type="EMBL" id="PPK95338.1"/>
    </source>
</evidence>
<name>A0A2S6IMA9_9ACTN</name>
<gene>
    <name evidence="9" type="ORF">CLV92_106159</name>
</gene>
<reference evidence="9 10" key="1">
    <citation type="submission" date="2018-02" db="EMBL/GenBank/DDBJ databases">
        <title>Genomic Encyclopedia of Archaeal and Bacterial Type Strains, Phase II (KMG-II): from individual species to whole genera.</title>
        <authorList>
            <person name="Goeker M."/>
        </authorList>
    </citation>
    <scope>NUCLEOTIDE SEQUENCE [LARGE SCALE GENOMIC DNA]</scope>
    <source>
        <strain evidence="9 10">DSM 22857</strain>
    </source>
</reference>
<evidence type="ECO:0000256" key="5">
    <source>
        <dbReference type="ARBA" id="ARBA00023136"/>
    </source>
</evidence>
<keyword evidence="2" id="KW-1003">Cell membrane</keyword>
<evidence type="ECO:0000256" key="2">
    <source>
        <dbReference type="ARBA" id="ARBA00022475"/>
    </source>
</evidence>
<evidence type="ECO:0000256" key="4">
    <source>
        <dbReference type="ARBA" id="ARBA00022989"/>
    </source>
</evidence>
<proteinExistence type="predicted"/>
<dbReference type="RefSeq" id="WP_104432709.1">
    <property type="nucleotide sequence ID" value="NZ_PTJD01000006.1"/>
</dbReference>
<feature type="region of interest" description="Disordered" evidence="6">
    <location>
        <begin position="1"/>
        <end position="21"/>
    </location>
</feature>
<dbReference type="Proteomes" id="UP000239485">
    <property type="component" value="Unassembled WGS sequence"/>
</dbReference>
<evidence type="ECO:0000313" key="10">
    <source>
        <dbReference type="Proteomes" id="UP000239485"/>
    </source>
</evidence>
<comment type="subcellular location">
    <subcellularLocation>
        <location evidence="1">Cell membrane</location>
        <topology evidence="1">Multi-pass membrane protein</topology>
    </subcellularLocation>
</comment>